<accession>A0ABS5QAQ9</accession>
<reference evidence="2 3" key="1">
    <citation type="submission" date="2021-05" db="EMBL/GenBank/DDBJ databases">
        <title>Roseococcus sp. XZZS9, whole genome shotgun sequencing project.</title>
        <authorList>
            <person name="Zhao G."/>
            <person name="Shen L."/>
        </authorList>
    </citation>
    <scope>NUCLEOTIDE SEQUENCE [LARGE SCALE GENOMIC DNA]</scope>
    <source>
        <strain evidence="2 3">XZZS9</strain>
    </source>
</reference>
<feature type="compositionally biased region" description="Acidic residues" evidence="1">
    <location>
        <begin position="32"/>
        <end position="53"/>
    </location>
</feature>
<keyword evidence="3" id="KW-1185">Reference proteome</keyword>
<organism evidence="2 3">
    <name type="scientific">Roseococcus pinisoli</name>
    <dbReference type="NCBI Taxonomy" id="2835040"/>
    <lineage>
        <taxon>Bacteria</taxon>
        <taxon>Pseudomonadati</taxon>
        <taxon>Pseudomonadota</taxon>
        <taxon>Alphaproteobacteria</taxon>
        <taxon>Acetobacterales</taxon>
        <taxon>Roseomonadaceae</taxon>
        <taxon>Roseococcus</taxon>
    </lineage>
</organism>
<name>A0ABS5QAQ9_9PROT</name>
<dbReference type="EMBL" id="JAHCDA010000001">
    <property type="protein sequence ID" value="MBS7810780.1"/>
    <property type="molecule type" value="Genomic_DNA"/>
</dbReference>
<proteinExistence type="predicted"/>
<dbReference type="Proteomes" id="UP000766336">
    <property type="component" value="Unassembled WGS sequence"/>
</dbReference>
<protein>
    <submittedName>
        <fullName evidence="2">DUF3775 domain-containing protein</fullName>
    </submittedName>
</protein>
<dbReference type="RefSeq" id="WP_213669380.1">
    <property type="nucleotide sequence ID" value="NZ_JAHCDA010000001.1"/>
</dbReference>
<evidence type="ECO:0000313" key="2">
    <source>
        <dbReference type="EMBL" id="MBS7810780.1"/>
    </source>
</evidence>
<sequence length="137" mass="14864">MAEPEDDGDEVDLGISLEIVATVVDLANAVQEAEEAALGDDDDDEDLDDDEDEEISEEMLTDYIDELNEEQQVALIALAWVGRGDYEPEEWEEAVKLATERNVKGDASTYLAGLEGLGDLLSEGAGAFGLVIEEVDR</sequence>
<evidence type="ECO:0000256" key="1">
    <source>
        <dbReference type="SAM" id="MobiDB-lite"/>
    </source>
</evidence>
<dbReference type="InterPro" id="IPR022254">
    <property type="entry name" value="DUF3775"/>
</dbReference>
<evidence type="ECO:0000313" key="3">
    <source>
        <dbReference type="Proteomes" id="UP000766336"/>
    </source>
</evidence>
<gene>
    <name evidence="2" type="ORF">KHU32_07510</name>
</gene>
<comment type="caution">
    <text evidence="2">The sequence shown here is derived from an EMBL/GenBank/DDBJ whole genome shotgun (WGS) entry which is preliminary data.</text>
</comment>
<feature type="region of interest" description="Disordered" evidence="1">
    <location>
        <begin position="31"/>
        <end position="53"/>
    </location>
</feature>
<dbReference type="Pfam" id="PF12616">
    <property type="entry name" value="DUF3775"/>
    <property type="match status" value="1"/>
</dbReference>